<evidence type="ECO:0000313" key="2">
    <source>
        <dbReference type="EMBL" id="PAV07477.1"/>
    </source>
</evidence>
<dbReference type="Gene3D" id="3.30.70.2660">
    <property type="match status" value="1"/>
</dbReference>
<keyword evidence="3" id="KW-1185">Reference proteome</keyword>
<comment type="caution">
    <text evidence="2">The sequence shown here is derived from an EMBL/GenBank/DDBJ whole genome shotgun (WGS) entry which is preliminary data.</text>
</comment>
<evidence type="ECO:0008006" key="4">
    <source>
        <dbReference type="Google" id="ProtNLM"/>
    </source>
</evidence>
<dbReference type="AlphaFoldDB" id="A0A2A2HDK4"/>
<dbReference type="Pfam" id="PF09704">
    <property type="entry name" value="Cas_Cas5d"/>
    <property type="match status" value="1"/>
</dbReference>
<reference evidence="2 3" key="1">
    <citation type="journal article" date="2017" name="BMC Genomics">
        <title>Genomic analysis of methanogenic archaea reveals a shift towards energy conservation.</title>
        <authorList>
            <person name="Gilmore S.P."/>
            <person name="Henske J.K."/>
            <person name="Sexton J.A."/>
            <person name="Solomon K.V."/>
            <person name="Seppala S."/>
            <person name="Yoo J.I."/>
            <person name="Huyett L.M."/>
            <person name="Pressman A."/>
            <person name="Cogan J.Z."/>
            <person name="Kivenson V."/>
            <person name="Peng X."/>
            <person name="Tan Y."/>
            <person name="Valentine D.L."/>
            <person name="O'Malley M.A."/>
        </authorList>
    </citation>
    <scope>NUCLEOTIDE SEQUENCE [LARGE SCALE GENOMIC DNA]</scope>
    <source>
        <strain evidence="2 3">1R-7</strain>
    </source>
</reference>
<dbReference type="EMBL" id="LMVN01000013">
    <property type="protein sequence ID" value="PAV07477.1"/>
    <property type="molecule type" value="Genomic_DNA"/>
</dbReference>
<evidence type="ECO:0000313" key="3">
    <source>
        <dbReference type="Proteomes" id="UP000217528"/>
    </source>
</evidence>
<dbReference type="GO" id="GO:0043571">
    <property type="term" value="P:maintenance of CRISPR repeat elements"/>
    <property type="evidence" value="ECO:0007669"/>
    <property type="project" value="InterPro"/>
</dbReference>
<dbReference type="NCBIfam" id="TIGR02592">
    <property type="entry name" value="cas_Cas5h"/>
    <property type="match status" value="1"/>
</dbReference>
<organism evidence="2 3">
    <name type="scientific">Methanosphaera cuniculi</name>
    <dbReference type="NCBI Taxonomy" id="1077256"/>
    <lineage>
        <taxon>Archaea</taxon>
        <taxon>Methanobacteriati</taxon>
        <taxon>Methanobacteriota</taxon>
        <taxon>Methanomada group</taxon>
        <taxon>Methanobacteria</taxon>
        <taxon>Methanobacteriales</taxon>
        <taxon>Methanobacteriaceae</taxon>
        <taxon>Methanosphaera</taxon>
    </lineage>
</organism>
<gene>
    <name evidence="2" type="ORF">ASJ82_02790</name>
</gene>
<dbReference type="InterPro" id="IPR013422">
    <property type="entry name" value="CRISPR-assoc_prot_Cas5_N"/>
</dbReference>
<dbReference type="RefSeq" id="WP_095608583.1">
    <property type="nucleotide sequence ID" value="NZ_LMVN01000013.1"/>
</dbReference>
<dbReference type="GO" id="GO:0051607">
    <property type="term" value="P:defense response to virus"/>
    <property type="evidence" value="ECO:0007669"/>
    <property type="project" value="UniProtKB-KW"/>
</dbReference>
<dbReference type="InterPro" id="IPR021124">
    <property type="entry name" value="CRISPR-assoc_prot_Cas5"/>
</dbReference>
<proteinExistence type="predicted"/>
<dbReference type="NCBIfam" id="TIGR02593">
    <property type="entry name" value="CRISPR_cas5"/>
    <property type="match status" value="1"/>
</dbReference>
<dbReference type="Proteomes" id="UP000217528">
    <property type="component" value="Unassembled WGS sequence"/>
</dbReference>
<protein>
    <recommendedName>
        <fullName evidence="4">CRISPR-associated protein Cas5</fullName>
    </recommendedName>
</protein>
<dbReference type="OrthoDB" id="42959at2157"/>
<keyword evidence="1" id="KW-0051">Antiviral defense</keyword>
<dbReference type="InterPro" id="IPR013421">
    <property type="entry name" value="CRISPR-assoc_prot_Cas5_HALMA"/>
</dbReference>
<name>A0A2A2HDK4_9EURY</name>
<sequence>MNIVAFDIWGDYAYFRRGYTTTSTISYPFPSRTTITGIISAILGFPRDSYYELFQSENSKIGLKIINPIKNTRINLNYINTKLSMNLSDIEGNGKRTQVLAEFIKDPKYRIYVSLKNEEIMNKLYTLLNEHKSIYTPCLGISECIADFKIVDNKIYNVKLQNEENVNIDSIVPQNSGKIQIEKGKRYGVIKSPGFFNNDRSVSQFLEFYYESKGNPIKLESCEYYKIGKDNVIMY</sequence>
<evidence type="ECO:0000256" key="1">
    <source>
        <dbReference type="ARBA" id="ARBA00023118"/>
    </source>
</evidence>
<accession>A0A2A2HDK4</accession>